<feature type="transmembrane region" description="Helical" evidence="1">
    <location>
        <begin position="54"/>
        <end position="81"/>
    </location>
</feature>
<dbReference type="AlphaFoldDB" id="A0A0B5APU2"/>
<reference evidence="2 3" key="1">
    <citation type="submission" date="2014-08" db="EMBL/GenBank/DDBJ databases">
        <title>Complete genome of a marine bacteria Jeotgalibacillus malaysiensis.</title>
        <authorList>
            <person name="Yaakop A.S."/>
            <person name="Chan K.-G."/>
            <person name="Goh K.M."/>
        </authorList>
    </citation>
    <scope>NUCLEOTIDE SEQUENCE [LARGE SCALE GENOMIC DNA]</scope>
    <source>
        <strain evidence="2 3">D5</strain>
    </source>
</reference>
<keyword evidence="3" id="KW-1185">Reference proteome</keyword>
<evidence type="ECO:0000313" key="2">
    <source>
        <dbReference type="EMBL" id="AJD90523.1"/>
    </source>
</evidence>
<keyword evidence="1" id="KW-0812">Transmembrane</keyword>
<dbReference type="STRING" id="1508404.JMA_12060"/>
<dbReference type="HOGENOM" id="CLU_161922_0_0_9"/>
<proteinExistence type="predicted"/>
<evidence type="ECO:0000313" key="3">
    <source>
        <dbReference type="Proteomes" id="UP000031449"/>
    </source>
</evidence>
<name>A0A0B5APU2_9BACL</name>
<dbReference type="EMBL" id="CP009416">
    <property type="protein sequence ID" value="AJD90523.1"/>
    <property type="molecule type" value="Genomic_DNA"/>
</dbReference>
<dbReference type="KEGG" id="jeo:JMA_12060"/>
<sequence length="111" mass="12307">MNKFWLTVIGITATIVALSNLGSIAGLAVSLLITYIGVKWYFSSDKTWVKITSAIVAAIAGLSAVFNVPAILGVIAVYVLYVVWKKWNNEEAVSDFSYFEKQWQELKKKSV</sequence>
<evidence type="ECO:0000256" key="1">
    <source>
        <dbReference type="SAM" id="Phobius"/>
    </source>
</evidence>
<feature type="transmembrane region" description="Helical" evidence="1">
    <location>
        <begin position="6"/>
        <end position="33"/>
    </location>
</feature>
<dbReference type="Proteomes" id="UP000031449">
    <property type="component" value="Chromosome"/>
</dbReference>
<protein>
    <submittedName>
        <fullName evidence="2">ABC transporter permease</fullName>
    </submittedName>
</protein>
<dbReference type="OrthoDB" id="2971941at2"/>
<keyword evidence="1" id="KW-0472">Membrane</keyword>
<dbReference type="BioCyc" id="JESP1508404:G14D9-10441-MONOMER"/>
<keyword evidence="1" id="KW-1133">Transmembrane helix</keyword>
<gene>
    <name evidence="2" type="ORF">JMA_12060</name>
</gene>
<accession>A0A0B5APU2</accession>
<organism evidence="2 3">
    <name type="scientific">Jeotgalibacillus malaysiensis</name>
    <dbReference type="NCBI Taxonomy" id="1508404"/>
    <lineage>
        <taxon>Bacteria</taxon>
        <taxon>Bacillati</taxon>
        <taxon>Bacillota</taxon>
        <taxon>Bacilli</taxon>
        <taxon>Bacillales</taxon>
        <taxon>Caryophanaceae</taxon>
        <taxon>Jeotgalibacillus</taxon>
    </lineage>
</organism>